<dbReference type="AlphaFoldDB" id="A0A370H242"/>
<keyword evidence="3" id="KW-0732">Signal</keyword>
<evidence type="ECO:0000313" key="5">
    <source>
        <dbReference type="EMBL" id="RDI50076.1"/>
    </source>
</evidence>
<feature type="chain" id="PRO_5039651002" description="EamA domain-containing protein" evidence="3">
    <location>
        <begin position="27"/>
        <end position="288"/>
    </location>
</feature>
<dbReference type="SUPFAM" id="SSF103481">
    <property type="entry name" value="Multidrug resistance efflux transporter EmrE"/>
    <property type="match status" value="1"/>
</dbReference>
<keyword evidence="6" id="KW-1185">Reference proteome</keyword>
<organism evidence="5 6">
    <name type="scientific">Nocardia mexicana</name>
    <dbReference type="NCBI Taxonomy" id="279262"/>
    <lineage>
        <taxon>Bacteria</taxon>
        <taxon>Bacillati</taxon>
        <taxon>Actinomycetota</taxon>
        <taxon>Actinomycetes</taxon>
        <taxon>Mycobacteriales</taxon>
        <taxon>Nocardiaceae</taxon>
        <taxon>Nocardia</taxon>
    </lineage>
</organism>
<feature type="transmembrane region" description="Helical" evidence="2">
    <location>
        <begin position="117"/>
        <end position="135"/>
    </location>
</feature>
<feature type="transmembrane region" description="Helical" evidence="2">
    <location>
        <begin position="181"/>
        <end position="198"/>
    </location>
</feature>
<feature type="transmembrane region" description="Helical" evidence="2">
    <location>
        <begin position="90"/>
        <end position="110"/>
    </location>
</feature>
<dbReference type="InterPro" id="IPR000620">
    <property type="entry name" value="EamA_dom"/>
</dbReference>
<evidence type="ECO:0000256" key="1">
    <source>
        <dbReference type="ARBA" id="ARBA00007362"/>
    </source>
</evidence>
<feature type="transmembrane region" description="Helical" evidence="2">
    <location>
        <begin position="204"/>
        <end position="224"/>
    </location>
</feature>
<feature type="transmembrane region" description="Helical" evidence="2">
    <location>
        <begin position="259"/>
        <end position="276"/>
    </location>
</feature>
<dbReference type="Pfam" id="PF00892">
    <property type="entry name" value="EamA"/>
    <property type="match status" value="1"/>
</dbReference>
<feature type="transmembrane region" description="Helical" evidence="2">
    <location>
        <begin position="147"/>
        <end position="169"/>
    </location>
</feature>
<feature type="signal peptide" evidence="3">
    <location>
        <begin position="1"/>
        <end position="26"/>
    </location>
</feature>
<evidence type="ECO:0000259" key="4">
    <source>
        <dbReference type="Pfam" id="PF00892"/>
    </source>
</evidence>
<dbReference type="EMBL" id="QQAZ01000006">
    <property type="protein sequence ID" value="RDI50076.1"/>
    <property type="molecule type" value="Genomic_DNA"/>
</dbReference>
<gene>
    <name evidence="5" type="ORF">DFR68_106514</name>
</gene>
<keyword evidence="2" id="KW-0812">Transmembrane</keyword>
<keyword evidence="2" id="KW-0472">Membrane</keyword>
<accession>A0A370H242</accession>
<evidence type="ECO:0000256" key="3">
    <source>
        <dbReference type="SAM" id="SignalP"/>
    </source>
</evidence>
<feature type="domain" description="EamA" evidence="4">
    <location>
        <begin position="149"/>
        <end position="274"/>
    </location>
</feature>
<name>A0A370H242_9NOCA</name>
<feature type="transmembrane region" description="Helical" evidence="2">
    <location>
        <begin position="65"/>
        <end position="84"/>
    </location>
</feature>
<sequence>MTAPLAPLTLMVAVTCLWGTSSALLAAVAAPTTAGLVALGGAVTLLILARLCGERPWETLTAQPALYARLGALEAANLALYVAALRIGPLPVVVALHLTAPVLIITVALLRGRRPPTVPVLLELILVAIAIWLVTGRPATDAGASSAVLGCLLALASAGCVAALVSLIARKATANNTITSAGLQLLLAGTAGSPLLVLEPPSAVVAAELAGLGALLLGPGFALYWQALRWLDAATASIIGLNEAVVAALVGALCTGTRLTAATVGAGVLILLAVGLEQRSAPRRHVPP</sequence>
<dbReference type="RefSeq" id="WP_068021670.1">
    <property type="nucleotide sequence ID" value="NZ_QQAZ01000006.1"/>
</dbReference>
<evidence type="ECO:0000313" key="6">
    <source>
        <dbReference type="Proteomes" id="UP000255355"/>
    </source>
</evidence>
<reference evidence="5 6" key="1">
    <citation type="submission" date="2018-07" db="EMBL/GenBank/DDBJ databases">
        <title>Genomic Encyclopedia of Type Strains, Phase IV (KMG-IV): sequencing the most valuable type-strain genomes for metagenomic binning, comparative biology and taxonomic classification.</title>
        <authorList>
            <person name="Goeker M."/>
        </authorList>
    </citation>
    <scope>NUCLEOTIDE SEQUENCE [LARGE SCALE GENOMIC DNA]</scope>
    <source>
        <strain evidence="5 6">DSM 44952</strain>
    </source>
</reference>
<feature type="transmembrane region" description="Helical" evidence="2">
    <location>
        <begin position="231"/>
        <end position="253"/>
    </location>
</feature>
<comment type="caution">
    <text evidence="5">The sequence shown here is derived from an EMBL/GenBank/DDBJ whole genome shotgun (WGS) entry which is preliminary data.</text>
</comment>
<proteinExistence type="inferred from homology"/>
<feature type="transmembrane region" description="Helical" evidence="2">
    <location>
        <begin position="36"/>
        <end position="53"/>
    </location>
</feature>
<dbReference type="GO" id="GO:0016020">
    <property type="term" value="C:membrane"/>
    <property type="evidence" value="ECO:0007669"/>
    <property type="project" value="InterPro"/>
</dbReference>
<dbReference type="OrthoDB" id="4548726at2"/>
<dbReference type="Proteomes" id="UP000255355">
    <property type="component" value="Unassembled WGS sequence"/>
</dbReference>
<evidence type="ECO:0000256" key="2">
    <source>
        <dbReference type="SAM" id="Phobius"/>
    </source>
</evidence>
<dbReference type="InterPro" id="IPR037185">
    <property type="entry name" value="EmrE-like"/>
</dbReference>
<keyword evidence="2" id="KW-1133">Transmembrane helix</keyword>
<protein>
    <recommendedName>
        <fullName evidence="4">EamA domain-containing protein</fullName>
    </recommendedName>
</protein>
<comment type="similarity">
    <text evidence="1">Belongs to the EamA transporter family.</text>
</comment>